<name>A0AAN6Q918_9PEZI</name>
<gene>
    <name evidence="2" type="ORF">N658DRAFT_494466</name>
</gene>
<sequence>MTWDRTKRQGNGRDTFEAKHKAASHGSFHHYASHGDGGMVCGGGRPSVSPARQTLATFTVFLPL</sequence>
<evidence type="ECO:0000313" key="3">
    <source>
        <dbReference type="Proteomes" id="UP001305647"/>
    </source>
</evidence>
<dbReference type="EMBL" id="MU863629">
    <property type="protein sequence ID" value="KAK4103141.1"/>
    <property type="molecule type" value="Genomic_DNA"/>
</dbReference>
<organism evidence="2 3">
    <name type="scientific">Parathielavia hyrcaniae</name>
    <dbReference type="NCBI Taxonomy" id="113614"/>
    <lineage>
        <taxon>Eukaryota</taxon>
        <taxon>Fungi</taxon>
        <taxon>Dikarya</taxon>
        <taxon>Ascomycota</taxon>
        <taxon>Pezizomycotina</taxon>
        <taxon>Sordariomycetes</taxon>
        <taxon>Sordariomycetidae</taxon>
        <taxon>Sordariales</taxon>
        <taxon>Chaetomiaceae</taxon>
        <taxon>Parathielavia</taxon>
    </lineage>
</organism>
<reference evidence="2" key="2">
    <citation type="submission" date="2023-05" db="EMBL/GenBank/DDBJ databases">
        <authorList>
            <consortium name="Lawrence Berkeley National Laboratory"/>
            <person name="Steindorff A."/>
            <person name="Hensen N."/>
            <person name="Bonometti L."/>
            <person name="Westerberg I."/>
            <person name="Brannstrom I.O."/>
            <person name="Guillou S."/>
            <person name="Cros-Aarteil S."/>
            <person name="Calhoun S."/>
            <person name="Haridas S."/>
            <person name="Kuo A."/>
            <person name="Mondo S."/>
            <person name="Pangilinan J."/>
            <person name="Riley R."/>
            <person name="Labutti K."/>
            <person name="Andreopoulos B."/>
            <person name="Lipzen A."/>
            <person name="Chen C."/>
            <person name="Yanf M."/>
            <person name="Daum C."/>
            <person name="Ng V."/>
            <person name="Clum A."/>
            <person name="Ohm R."/>
            <person name="Martin F."/>
            <person name="Silar P."/>
            <person name="Natvig D."/>
            <person name="Lalanne C."/>
            <person name="Gautier V."/>
            <person name="Ament-Velasquez S.L."/>
            <person name="Kruys A."/>
            <person name="Hutchinson M.I."/>
            <person name="Powell A.J."/>
            <person name="Barry K."/>
            <person name="Miller A.N."/>
            <person name="Grigoriev I.V."/>
            <person name="Debuchy R."/>
            <person name="Gladieux P."/>
            <person name="Thoren M.H."/>
            <person name="Johannesson H."/>
        </authorList>
    </citation>
    <scope>NUCLEOTIDE SEQUENCE</scope>
    <source>
        <strain evidence="2">CBS 757.83</strain>
    </source>
</reference>
<comment type="caution">
    <text evidence="2">The sequence shown here is derived from an EMBL/GenBank/DDBJ whole genome shotgun (WGS) entry which is preliminary data.</text>
</comment>
<feature type="region of interest" description="Disordered" evidence="1">
    <location>
        <begin position="1"/>
        <end position="48"/>
    </location>
</feature>
<keyword evidence="3" id="KW-1185">Reference proteome</keyword>
<protein>
    <submittedName>
        <fullName evidence="2">Uncharacterized protein</fullName>
    </submittedName>
</protein>
<reference evidence="2" key="1">
    <citation type="journal article" date="2023" name="Mol. Phylogenet. Evol.">
        <title>Genome-scale phylogeny and comparative genomics of the fungal order Sordariales.</title>
        <authorList>
            <person name="Hensen N."/>
            <person name="Bonometti L."/>
            <person name="Westerberg I."/>
            <person name="Brannstrom I.O."/>
            <person name="Guillou S."/>
            <person name="Cros-Aarteil S."/>
            <person name="Calhoun S."/>
            <person name="Haridas S."/>
            <person name="Kuo A."/>
            <person name="Mondo S."/>
            <person name="Pangilinan J."/>
            <person name="Riley R."/>
            <person name="LaButti K."/>
            <person name="Andreopoulos B."/>
            <person name="Lipzen A."/>
            <person name="Chen C."/>
            <person name="Yan M."/>
            <person name="Daum C."/>
            <person name="Ng V."/>
            <person name="Clum A."/>
            <person name="Steindorff A."/>
            <person name="Ohm R.A."/>
            <person name="Martin F."/>
            <person name="Silar P."/>
            <person name="Natvig D.O."/>
            <person name="Lalanne C."/>
            <person name="Gautier V."/>
            <person name="Ament-Velasquez S.L."/>
            <person name="Kruys A."/>
            <person name="Hutchinson M.I."/>
            <person name="Powell A.J."/>
            <person name="Barry K."/>
            <person name="Miller A.N."/>
            <person name="Grigoriev I.V."/>
            <person name="Debuchy R."/>
            <person name="Gladieux P."/>
            <person name="Hiltunen Thoren M."/>
            <person name="Johannesson H."/>
        </authorList>
    </citation>
    <scope>NUCLEOTIDE SEQUENCE</scope>
    <source>
        <strain evidence="2">CBS 757.83</strain>
    </source>
</reference>
<feature type="compositionally biased region" description="Gly residues" evidence="1">
    <location>
        <begin position="35"/>
        <end position="45"/>
    </location>
</feature>
<dbReference type="AlphaFoldDB" id="A0AAN6Q918"/>
<feature type="compositionally biased region" description="Basic residues" evidence="1">
    <location>
        <begin position="21"/>
        <end position="32"/>
    </location>
</feature>
<dbReference type="Proteomes" id="UP001305647">
    <property type="component" value="Unassembled WGS sequence"/>
</dbReference>
<accession>A0AAN6Q918</accession>
<evidence type="ECO:0000256" key="1">
    <source>
        <dbReference type="SAM" id="MobiDB-lite"/>
    </source>
</evidence>
<evidence type="ECO:0000313" key="2">
    <source>
        <dbReference type="EMBL" id="KAK4103141.1"/>
    </source>
</evidence>
<proteinExistence type="predicted"/>